<proteinExistence type="predicted"/>
<name>A0ACC7P0T0_9BACL</name>
<protein>
    <submittedName>
        <fullName evidence="1">Hydrogenase formation protein HypD</fullName>
    </submittedName>
</protein>
<sequence>MLPCDPQAGSSPGASSGRTLHEGLLKGILSLADTFAAEHGREPVLMEVCGSHTMALAKSGLRKSLQGHVRLLSGPGCPVCVTDQADIDAMIAVARGDNRTVCTFGDMMRVPGSSGTLLAARAEGMDVRVVYGPMAAVELAAAQPGREIIFLGIGFETTLPVLGAALMEAERRGLANFSMRVSAKRVEPVLRHLLELKEIQLDGFLLPGHVAMVTGSHAFGFLAEEYGLPGVISGFEPLELAGGILRLLELAAEGKAAIHNDYASVVTAGGNPAALAVMDRYFRPSAALWRGIGPIADSGMSIRPEFAGLDAAERFPVPPGPAPKPTGCRCGDVIRGLITPSRCGLFGRSCTPYQPVGPCMVSAEGACAAEYAYSREG</sequence>
<dbReference type="EMBL" id="JBJURJ010000009">
    <property type="protein sequence ID" value="MFM9329551.1"/>
    <property type="molecule type" value="Genomic_DNA"/>
</dbReference>
<accession>A0ACC7P0T0</accession>
<reference evidence="1" key="1">
    <citation type="submission" date="2024-12" db="EMBL/GenBank/DDBJ databases">
        <authorList>
            <person name="Wu N."/>
        </authorList>
    </citation>
    <scope>NUCLEOTIDE SEQUENCE</scope>
    <source>
        <strain evidence="1">P15</strain>
    </source>
</reference>
<gene>
    <name evidence="1" type="primary">hypD</name>
    <name evidence="1" type="ORF">ACI1P1_14755</name>
</gene>
<dbReference type="Proteomes" id="UP001631969">
    <property type="component" value="Unassembled WGS sequence"/>
</dbReference>
<evidence type="ECO:0000313" key="1">
    <source>
        <dbReference type="EMBL" id="MFM9329551.1"/>
    </source>
</evidence>
<organism evidence="1 2">
    <name type="scientific">Paenibacillus mesotrionivorans</name>
    <dbReference type="NCBI Taxonomy" id="3160968"/>
    <lineage>
        <taxon>Bacteria</taxon>
        <taxon>Bacillati</taxon>
        <taxon>Bacillota</taxon>
        <taxon>Bacilli</taxon>
        <taxon>Bacillales</taxon>
        <taxon>Paenibacillaceae</taxon>
        <taxon>Paenibacillus</taxon>
    </lineage>
</organism>
<comment type="caution">
    <text evidence="1">The sequence shown here is derived from an EMBL/GenBank/DDBJ whole genome shotgun (WGS) entry which is preliminary data.</text>
</comment>
<evidence type="ECO:0000313" key="2">
    <source>
        <dbReference type="Proteomes" id="UP001631969"/>
    </source>
</evidence>
<keyword evidence="2" id="KW-1185">Reference proteome</keyword>